<dbReference type="PhylomeDB" id="E9AXE4"/>
<evidence type="ECO:0000259" key="2">
    <source>
        <dbReference type="PROSITE" id="PS50942"/>
    </source>
</evidence>
<organism evidence="3 4">
    <name type="scientific">Leishmania mexicana (strain MHOM/GT/2001/U1103)</name>
    <dbReference type="NCBI Taxonomy" id="929439"/>
    <lineage>
        <taxon>Eukaryota</taxon>
        <taxon>Discoba</taxon>
        <taxon>Euglenozoa</taxon>
        <taxon>Kinetoplastea</taxon>
        <taxon>Metakinetoplastina</taxon>
        <taxon>Trypanosomatida</taxon>
        <taxon>Trypanosomatidae</taxon>
        <taxon>Leishmaniinae</taxon>
        <taxon>Leishmania</taxon>
    </lineage>
</organism>
<dbReference type="Gene3D" id="1.25.40.90">
    <property type="match status" value="1"/>
</dbReference>
<feature type="compositionally biased region" description="Basic and acidic residues" evidence="1">
    <location>
        <begin position="260"/>
        <end position="271"/>
    </location>
</feature>
<dbReference type="EMBL" id="FR799578">
    <property type="protein sequence ID" value="CBZ27635.1"/>
    <property type="molecule type" value="Genomic_DNA"/>
</dbReference>
<feature type="region of interest" description="Disordered" evidence="1">
    <location>
        <begin position="158"/>
        <end position="224"/>
    </location>
</feature>
<dbReference type="OrthoDB" id="4033880at2759"/>
<feature type="compositionally biased region" description="Low complexity" evidence="1">
    <location>
        <begin position="333"/>
        <end position="349"/>
    </location>
</feature>
<evidence type="ECO:0000256" key="1">
    <source>
        <dbReference type="SAM" id="MobiDB-lite"/>
    </source>
</evidence>
<reference evidence="3 4" key="1">
    <citation type="journal article" date="2011" name="Genome Res.">
        <title>Chromosome and gene copy number variation allow major structural change between species and strains of Leishmania.</title>
        <authorList>
            <person name="Rogers M.B."/>
            <person name="Hilley J.D."/>
            <person name="Dickens N.J."/>
            <person name="Wilkes J."/>
            <person name="Bates P.A."/>
            <person name="Depledge D.P."/>
            <person name="Harris D."/>
            <person name="Her Y."/>
            <person name="Herzyk P."/>
            <person name="Imamura H."/>
            <person name="Otto T.D."/>
            <person name="Sanders M."/>
            <person name="Seeger K."/>
            <person name="Dujardin J.C."/>
            <person name="Berriman M."/>
            <person name="Smith D.F."/>
            <person name="Hertz-Fowler C."/>
            <person name="Mottram J.C."/>
        </authorList>
    </citation>
    <scope>NUCLEOTIDE SEQUENCE [LARGE SCALE GENOMIC DNA]</scope>
    <source>
        <strain evidence="3 4">MHOM/GT/2001/U1103</strain>
    </source>
</reference>
<feature type="compositionally biased region" description="Low complexity" evidence="1">
    <location>
        <begin position="390"/>
        <end position="491"/>
    </location>
</feature>
<dbReference type="CDD" id="cd03571">
    <property type="entry name" value="ENTH"/>
    <property type="match status" value="1"/>
</dbReference>
<accession>E9AXE4</accession>
<feature type="compositionally biased region" description="Low complexity" evidence="1">
    <location>
        <begin position="499"/>
        <end position="546"/>
    </location>
</feature>
<dbReference type="AlphaFoldDB" id="E9AXE4"/>
<dbReference type="PANTHER" id="PTHR12276">
    <property type="entry name" value="EPSIN/ENT-RELATED"/>
    <property type="match status" value="1"/>
</dbReference>
<dbReference type="Proteomes" id="UP000007259">
    <property type="component" value="Chromosome 25"/>
</dbReference>
<dbReference type="InterPro" id="IPR008942">
    <property type="entry name" value="ENTH_VHS"/>
</dbReference>
<protein>
    <submittedName>
        <fullName evidence="3">Epsin</fullName>
    </submittedName>
</protein>
<dbReference type="PROSITE" id="PS50942">
    <property type="entry name" value="ENTH"/>
    <property type="match status" value="1"/>
</dbReference>
<feature type="compositionally biased region" description="Gly residues" evidence="1">
    <location>
        <begin position="162"/>
        <end position="183"/>
    </location>
</feature>
<dbReference type="GeneID" id="13449236"/>
<feature type="compositionally biased region" description="Polar residues" evidence="1">
    <location>
        <begin position="358"/>
        <end position="382"/>
    </location>
</feature>
<dbReference type="VEuPathDB" id="TriTrypDB:LmxM.25.0670"/>
<dbReference type="GO" id="GO:0030276">
    <property type="term" value="F:clathrin binding"/>
    <property type="evidence" value="ECO:0007669"/>
    <property type="project" value="TreeGrafter"/>
</dbReference>
<dbReference type="GO" id="GO:0005886">
    <property type="term" value="C:plasma membrane"/>
    <property type="evidence" value="ECO:0007669"/>
    <property type="project" value="TreeGrafter"/>
</dbReference>
<sequence>MNFTQQLWSVKEWGRVMATRSEYVTIVHEATNDEKWGPTGPQMDAVCNAYPRGGPEILNELRSRLNNRDKSWRPCYKSLLVIDYLARNVEDRFLPEICALVPLMRTISTSFYYTNPKGVDHGVSVRERAKKVADLLSDGLQLREERMVAAQIKEKLAHNASDGGGPNSGAGGHGGFYGGGYGGSQDRERYRGSGKGSRQAYDSYRSSPLPGTVPQRPRTKEEQERFDMEMALRLQRDEERRSGISAEQLEEMYATKVRQRQNEADRQKLTAEDDERLAMRLQQEEEERARREGVALPTLNSDKPSSTPLKPPSPNPPATNALEELFAPPLFPQPAVAAPASSADPFDSFLDSRAGLAPQQNTWGQTQQPPTCVQNQWGQPQAVNDAWGAPQQWPQQSMVPPQQSMVPPQQSMVPPQQSMVPPQQSMVPPQQSMVPPQQSMVPPQQSMVPPQQSMVPPQQSMVPPQQSMVPPQQSMVPLQQPMVPPQQSMVPPQQPMVPPQQSMVPPQQSMVPPQQSMVPPQQSMVPPQQSMVPPQQSMPLPQQQQVTPWGQSTTASTGNSWGQPQQQPSNSWGKFQQQPQPGTWAQTSAPGPQLSDTWDQSPLNTTTRTVDCSSSVGNMDNMWGALQQFSNQQHK</sequence>
<dbReference type="RefSeq" id="XP_003876120.1">
    <property type="nucleotide sequence ID" value="XM_003876071.1"/>
</dbReference>
<feature type="compositionally biased region" description="Polar residues" evidence="1">
    <location>
        <begin position="547"/>
        <end position="610"/>
    </location>
</feature>
<evidence type="ECO:0000313" key="4">
    <source>
        <dbReference type="Proteomes" id="UP000007259"/>
    </source>
</evidence>
<dbReference type="GO" id="GO:0005768">
    <property type="term" value="C:endosome"/>
    <property type="evidence" value="ECO:0007669"/>
    <property type="project" value="TreeGrafter"/>
</dbReference>
<dbReference type="KEGG" id="lmi:LMXM_25_0670"/>
<proteinExistence type="predicted"/>
<feature type="region of interest" description="Disordered" evidence="1">
    <location>
        <begin position="256"/>
        <end position="610"/>
    </location>
</feature>
<feature type="domain" description="ENTH" evidence="2">
    <location>
        <begin position="15"/>
        <end position="146"/>
    </location>
</feature>
<evidence type="ECO:0000313" key="3">
    <source>
        <dbReference type="EMBL" id="CBZ27635.1"/>
    </source>
</evidence>
<dbReference type="GO" id="GO:0006897">
    <property type="term" value="P:endocytosis"/>
    <property type="evidence" value="ECO:0007669"/>
    <property type="project" value="TreeGrafter"/>
</dbReference>
<dbReference type="SUPFAM" id="SSF48464">
    <property type="entry name" value="ENTH/VHS domain"/>
    <property type="match status" value="1"/>
</dbReference>
<dbReference type="PANTHER" id="PTHR12276:SF45">
    <property type="entry name" value="CLATHRIN INTERACTOR 1"/>
    <property type="match status" value="1"/>
</dbReference>
<keyword evidence="4" id="KW-1185">Reference proteome</keyword>
<dbReference type="GO" id="GO:0005543">
    <property type="term" value="F:phospholipid binding"/>
    <property type="evidence" value="ECO:0007669"/>
    <property type="project" value="TreeGrafter"/>
</dbReference>
<dbReference type="GO" id="GO:0030125">
    <property type="term" value="C:clathrin vesicle coat"/>
    <property type="evidence" value="ECO:0007669"/>
    <property type="project" value="TreeGrafter"/>
</dbReference>
<gene>
    <name evidence="3" type="ORF">LMXM_25_0670</name>
</gene>
<dbReference type="Pfam" id="PF01417">
    <property type="entry name" value="ENTH"/>
    <property type="match status" value="1"/>
</dbReference>
<dbReference type="SMART" id="SM00273">
    <property type="entry name" value="ENTH"/>
    <property type="match status" value="1"/>
</dbReference>
<dbReference type="InterPro" id="IPR013809">
    <property type="entry name" value="ENTH"/>
</dbReference>
<name>E9AXE4_LEIMU</name>